<keyword evidence="8" id="KW-1185">Reference proteome</keyword>
<dbReference type="GO" id="GO:0015385">
    <property type="term" value="F:sodium:proton antiporter activity"/>
    <property type="evidence" value="ECO:0007669"/>
    <property type="project" value="TreeGrafter"/>
</dbReference>
<evidence type="ECO:0000256" key="1">
    <source>
        <dbReference type="ARBA" id="ARBA00004141"/>
    </source>
</evidence>
<keyword evidence="3 5" id="KW-1133">Transmembrane helix</keyword>
<evidence type="ECO:0000256" key="3">
    <source>
        <dbReference type="ARBA" id="ARBA00022989"/>
    </source>
</evidence>
<feature type="domain" description="Sodium/calcium exchanger membrane region" evidence="6">
    <location>
        <begin position="32"/>
        <end position="181"/>
    </location>
</feature>
<dbReference type="EMBL" id="SMAI01000021">
    <property type="protein sequence ID" value="TCT00591.1"/>
    <property type="molecule type" value="Genomic_DNA"/>
</dbReference>
<evidence type="ECO:0000259" key="6">
    <source>
        <dbReference type="Pfam" id="PF01699"/>
    </source>
</evidence>
<dbReference type="GO" id="GO:0005886">
    <property type="term" value="C:plasma membrane"/>
    <property type="evidence" value="ECO:0007669"/>
    <property type="project" value="TreeGrafter"/>
</dbReference>
<evidence type="ECO:0000313" key="8">
    <source>
        <dbReference type="Proteomes" id="UP000294664"/>
    </source>
</evidence>
<feature type="domain" description="Sodium/calcium exchanger membrane region" evidence="6">
    <location>
        <begin position="207"/>
        <end position="350"/>
    </location>
</feature>
<comment type="subcellular location">
    <subcellularLocation>
        <location evidence="1">Membrane</location>
        <topology evidence="1">Multi-pass membrane protein</topology>
    </subcellularLocation>
</comment>
<name>A0A4R3LKZ9_9HYPH</name>
<feature type="transmembrane region" description="Helical" evidence="5">
    <location>
        <begin position="277"/>
        <end position="300"/>
    </location>
</feature>
<proteinExistence type="predicted"/>
<dbReference type="InterPro" id="IPR052946">
    <property type="entry name" value="Alkaline_pH_Ca-Antiporter"/>
</dbReference>
<dbReference type="Pfam" id="PF01699">
    <property type="entry name" value="Na_Ca_ex"/>
    <property type="match status" value="2"/>
</dbReference>
<reference evidence="7 8" key="1">
    <citation type="submission" date="2019-03" db="EMBL/GenBank/DDBJ databases">
        <title>Genomic Encyclopedia of Type Strains, Phase IV (KMG-IV): sequencing the most valuable type-strain genomes for metagenomic binning, comparative biology and taxonomic classification.</title>
        <authorList>
            <person name="Goeker M."/>
        </authorList>
    </citation>
    <scope>NUCLEOTIDE SEQUENCE [LARGE SCALE GENOMIC DNA]</scope>
    <source>
        <strain evidence="7 8">DSM 9035</strain>
    </source>
</reference>
<dbReference type="Gene3D" id="1.20.1420.30">
    <property type="entry name" value="NCX, central ion-binding region"/>
    <property type="match status" value="1"/>
</dbReference>
<dbReference type="GO" id="GO:0015386">
    <property type="term" value="F:potassium:proton antiporter activity"/>
    <property type="evidence" value="ECO:0007669"/>
    <property type="project" value="TreeGrafter"/>
</dbReference>
<dbReference type="PANTHER" id="PTHR37958">
    <property type="entry name" value="SODIUM-POTASSIUM/PROTON ANTIPORTER CHAA"/>
    <property type="match status" value="1"/>
</dbReference>
<evidence type="ECO:0000256" key="4">
    <source>
        <dbReference type="ARBA" id="ARBA00023136"/>
    </source>
</evidence>
<comment type="caution">
    <text evidence="7">The sequence shown here is derived from an EMBL/GenBank/DDBJ whole genome shotgun (WGS) entry which is preliminary data.</text>
</comment>
<dbReference type="InterPro" id="IPR044880">
    <property type="entry name" value="NCX_ion-bd_dom_sf"/>
</dbReference>
<feature type="transmembrane region" description="Helical" evidence="5">
    <location>
        <begin position="128"/>
        <end position="148"/>
    </location>
</feature>
<gene>
    <name evidence="7" type="ORF">EDC64_12111</name>
</gene>
<evidence type="ECO:0000256" key="5">
    <source>
        <dbReference type="SAM" id="Phobius"/>
    </source>
</evidence>
<accession>A0A4R3LKZ9</accession>
<dbReference type="Proteomes" id="UP000294664">
    <property type="component" value="Unassembled WGS sequence"/>
</dbReference>
<feature type="transmembrane region" description="Helical" evidence="5">
    <location>
        <begin position="60"/>
        <end position="82"/>
    </location>
</feature>
<keyword evidence="2 5" id="KW-0812">Transmembrane</keyword>
<keyword evidence="4 5" id="KW-0472">Membrane</keyword>
<dbReference type="InterPro" id="IPR004837">
    <property type="entry name" value="NaCa_Exmemb"/>
</dbReference>
<protein>
    <submittedName>
        <fullName evidence="7">Ca2+:H+ antiporter</fullName>
    </submittedName>
</protein>
<feature type="transmembrane region" description="Helical" evidence="5">
    <location>
        <begin position="160"/>
        <end position="182"/>
    </location>
</feature>
<feature type="transmembrane region" description="Helical" evidence="5">
    <location>
        <begin position="94"/>
        <end position="116"/>
    </location>
</feature>
<organism evidence="7 8">
    <name type="scientific">Aquabacter spiritensis</name>
    <dbReference type="NCBI Taxonomy" id="933073"/>
    <lineage>
        <taxon>Bacteria</taxon>
        <taxon>Pseudomonadati</taxon>
        <taxon>Pseudomonadota</taxon>
        <taxon>Alphaproteobacteria</taxon>
        <taxon>Hyphomicrobiales</taxon>
        <taxon>Xanthobacteraceae</taxon>
        <taxon>Aquabacter</taxon>
    </lineage>
</organism>
<evidence type="ECO:0000313" key="7">
    <source>
        <dbReference type="EMBL" id="TCT00591.1"/>
    </source>
</evidence>
<evidence type="ECO:0000256" key="2">
    <source>
        <dbReference type="ARBA" id="ARBA00022692"/>
    </source>
</evidence>
<feature type="transmembrane region" description="Helical" evidence="5">
    <location>
        <begin position="29"/>
        <end position="48"/>
    </location>
</feature>
<sequence length="353" mass="37293">MARYAYFLPIAAVLGAVLGRALHVPLDDLGAGVATLLLLGAAFSAVQHAERISARLGQPYGTLVLTFSVTLIEVSVLMSLMLNSTGNPTLAREAVLSTVMFVLTGVVGLCLLMGALRHYEQEIRQQGVSGYLSVIIAISVLALVLPEVTRGGLVGAPLKIDVFVIMVAVVLLYGSFLFMQTVRYKAHYLEGGESLHAPPSRRATLISIVFLLISLAGVVLLSDRVAAGVEHLVSLGHLADPDAVIGAVVVAMLLLPETLTALRAARRNQLQQALNTALGSGLATIGLTMPVMVAIGYLIGQEVQLSLDPEDRIQLLLALVLSVVSFGTGKTNALTGLVHLVLFLVYVMTLFSP</sequence>
<feature type="transmembrane region" description="Helical" evidence="5">
    <location>
        <begin position="336"/>
        <end position="352"/>
    </location>
</feature>
<feature type="transmembrane region" description="Helical" evidence="5">
    <location>
        <begin position="243"/>
        <end position="265"/>
    </location>
</feature>
<dbReference type="AlphaFoldDB" id="A0A4R3LKZ9"/>
<feature type="transmembrane region" description="Helical" evidence="5">
    <location>
        <begin position="203"/>
        <end position="223"/>
    </location>
</feature>
<dbReference type="PANTHER" id="PTHR37958:SF1">
    <property type="entry name" value="SODIUM-POTASSIUM_PROTON ANTIPORTER CHAA"/>
    <property type="match status" value="1"/>
</dbReference>